<dbReference type="AlphaFoldDB" id="A0A645E195"/>
<evidence type="ECO:0000256" key="1">
    <source>
        <dbReference type="ARBA" id="ARBA00022723"/>
    </source>
</evidence>
<dbReference type="GO" id="GO:0016020">
    <property type="term" value="C:membrane"/>
    <property type="evidence" value="ECO:0007669"/>
    <property type="project" value="GOC"/>
</dbReference>
<dbReference type="GO" id="GO:0008758">
    <property type="term" value="F:UDP-2,3-diacylglucosamine hydrolase activity"/>
    <property type="evidence" value="ECO:0007669"/>
    <property type="project" value="TreeGrafter"/>
</dbReference>
<dbReference type="GO" id="GO:0009245">
    <property type="term" value="P:lipid A biosynthetic process"/>
    <property type="evidence" value="ECO:0007669"/>
    <property type="project" value="TreeGrafter"/>
</dbReference>
<sequence length="296" mass="33408">MLKTLVNYGDLMKTNKKMKFYKICGFVVAVLSVLCVVVLWQGLTVHLYTETTDKVEKTIRIAVLTDLHDTFYGKKQKRLIKSIQKQKPDIVVLVGDIADDNRSHDGTEQLLSAIGKQYPCYYVSGNHEYLSGKIDEIKEMIRSCGVTVLEGNAEILNVNGQKIRLCGVDDLYRFIYKYSNSDRSGSWQEQLDACKAETGDDVYSVLLSHRPELAEKYRNSGFDLVIAGHAHGGQVRIPWLLKGLIAPNQGWFPKYTSGIYVLGTTDMLVSRGLCKNKRPRVFNPPELVVVDIEPQK</sequence>
<keyword evidence="1" id="KW-0479">Metal-binding</keyword>
<feature type="domain" description="Calcineurin-like phosphoesterase" evidence="4">
    <location>
        <begin position="59"/>
        <end position="232"/>
    </location>
</feature>
<dbReference type="InterPro" id="IPR004843">
    <property type="entry name" value="Calcineurin-like_PHP"/>
</dbReference>
<keyword evidence="3" id="KW-0812">Transmembrane</keyword>
<accession>A0A645E195</accession>
<protein>
    <recommendedName>
        <fullName evidence="4">Calcineurin-like phosphoesterase domain-containing protein</fullName>
    </recommendedName>
</protein>
<keyword evidence="2" id="KW-0378">Hydrolase</keyword>
<proteinExistence type="predicted"/>
<dbReference type="Pfam" id="PF00149">
    <property type="entry name" value="Metallophos"/>
    <property type="match status" value="1"/>
</dbReference>
<dbReference type="EMBL" id="VSSQ01041828">
    <property type="protein sequence ID" value="MPM95319.1"/>
    <property type="molecule type" value="Genomic_DNA"/>
</dbReference>
<evidence type="ECO:0000256" key="2">
    <source>
        <dbReference type="ARBA" id="ARBA00022801"/>
    </source>
</evidence>
<dbReference type="CDD" id="cd07385">
    <property type="entry name" value="MPP_YkuE_C"/>
    <property type="match status" value="1"/>
</dbReference>
<gene>
    <name evidence="5" type="ORF">SDC9_142473</name>
</gene>
<organism evidence="5">
    <name type="scientific">bioreactor metagenome</name>
    <dbReference type="NCBI Taxonomy" id="1076179"/>
    <lineage>
        <taxon>unclassified sequences</taxon>
        <taxon>metagenomes</taxon>
        <taxon>ecological metagenomes</taxon>
    </lineage>
</organism>
<keyword evidence="3" id="KW-0472">Membrane</keyword>
<evidence type="ECO:0000256" key="3">
    <source>
        <dbReference type="SAM" id="Phobius"/>
    </source>
</evidence>
<evidence type="ECO:0000259" key="4">
    <source>
        <dbReference type="Pfam" id="PF00149"/>
    </source>
</evidence>
<keyword evidence="3" id="KW-1133">Transmembrane helix</keyword>
<feature type="transmembrane region" description="Helical" evidence="3">
    <location>
        <begin position="20"/>
        <end position="40"/>
    </location>
</feature>
<dbReference type="InterPro" id="IPR029052">
    <property type="entry name" value="Metallo-depent_PP-like"/>
</dbReference>
<reference evidence="5" key="1">
    <citation type="submission" date="2019-08" db="EMBL/GenBank/DDBJ databases">
        <authorList>
            <person name="Kucharzyk K."/>
            <person name="Murdoch R.W."/>
            <person name="Higgins S."/>
            <person name="Loffler F."/>
        </authorList>
    </citation>
    <scope>NUCLEOTIDE SEQUENCE</scope>
</reference>
<evidence type="ECO:0000313" key="5">
    <source>
        <dbReference type="EMBL" id="MPM95319.1"/>
    </source>
</evidence>
<dbReference type="Gene3D" id="3.60.21.10">
    <property type="match status" value="1"/>
</dbReference>
<dbReference type="GO" id="GO:0046872">
    <property type="term" value="F:metal ion binding"/>
    <property type="evidence" value="ECO:0007669"/>
    <property type="project" value="UniProtKB-KW"/>
</dbReference>
<dbReference type="SUPFAM" id="SSF56300">
    <property type="entry name" value="Metallo-dependent phosphatases"/>
    <property type="match status" value="1"/>
</dbReference>
<dbReference type="InterPro" id="IPR051158">
    <property type="entry name" value="Metallophosphoesterase_sf"/>
</dbReference>
<dbReference type="PANTHER" id="PTHR31302:SF31">
    <property type="entry name" value="PHOSPHODIESTERASE YAEI"/>
    <property type="match status" value="1"/>
</dbReference>
<dbReference type="PANTHER" id="PTHR31302">
    <property type="entry name" value="TRANSMEMBRANE PROTEIN WITH METALLOPHOSPHOESTERASE DOMAIN-RELATED"/>
    <property type="match status" value="1"/>
</dbReference>
<comment type="caution">
    <text evidence="5">The sequence shown here is derived from an EMBL/GenBank/DDBJ whole genome shotgun (WGS) entry which is preliminary data.</text>
</comment>
<name>A0A645E195_9ZZZZ</name>